<evidence type="ECO:0000313" key="2">
    <source>
        <dbReference type="Proteomes" id="UP000319776"/>
    </source>
</evidence>
<organism evidence="1 2">
    <name type="scientific">[Mycoplasma] falconis</name>
    <dbReference type="NCBI Taxonomy" id="92403"/>
    <lineage>
        <taxon>Bacteria</taxon>
        <taxon>Bacillati</taxon>
        <taxon>Mycoplasmatota</taxon>
        <taxon>Mycoplasmoidales</taxon>
        <taxon>Metamycoplasmataceae</taxon>
        <taxon>Metamycoplasma</taxon>
    </lineage>
</organism>
<gene>
    <name evidence="1" type="ORF">FJO69_02385</name>
</gene>
<dbReference type="AlphaFoldDB" id="A0A501X9U7"/>
<name>A0A501X9U7_9BACT</name>
<dbReference type="EMBL" id="VFSS01000008">
    <property type="protein sequence ID" value="TPE57153.1"/>
    <property type="molecule type" value="Genomic_DNA"/>
</dbReference>
<comment type="caution">
    <text evidence="1">The sequence shown here is derived from an EMBL/GenBank/DDBJ whole genome shotgun (WGS) entry which is preliminary data.</text>
</comment>
<dbReference type="RefSeq" id="WP_140781453.1">
    <property type="nucleotide sequence ID" value="NZ_VFSS01000008.1"/>
</dbReference>
<keyword evidence="2" id="KW-1185">Reference proteome</keyword>
<sequence>MKYIFKNKYLRKWEKDSDFSFSSLNSKKITPQFLNELLLKQPELIMELKHFYKHIRNIINDDQIDLLQDLYQAYIFIPLDYLNKIEILKSCFARHENVEIFYQDNILDQNDLEKLRQVYDIDKYIK</sequence>
<protein>
    <submittedName>
        <fullName evidence="1">Uncharacterized protein</fullName>
    </submittedName>
</protein>
<accession>A0A501X9U7</accession>
<proteinExistence type="predicted"/>
<dbReference type="Proteomes" id="UP000319776">
    <property type="component" value="Unassembled WGS sequence"/>
</dbReference>
<dbReference type="OrthoDB" id="399131at2"/>
<evidence type="ECO:0000313" key="1">
    <source>
        <dbReference type="EMBL" id="TPE57153.1"/>
    </source>
</evidence>
<reference evidence="1 2" key="1">
    <citation type="submission" date="2019-06" db="EMBL/GenBank/DDBJ databases">
        <title>Mycoplasma falconis type strain whole genome sequence.</title>
        <authorList>
            <person name="Spergser J."/>
        </authorList>
    </citation>
    <scope>NUCLEOTIDE SEQUENCE [LARGE SCALE GENOMIC DNA]</scope>
    <source>
        <strain evidence="1 2">ATCC 51372</strain>
    </source>
</reference>